<sequence>MKIDITESAREWFENEVGLKKGSGVRFSGKVYGNTEVHEGFSVGMEVGQPSDILAETTINGIIYFIDKHDEWFFSGYDLQVSFDKKRDEPIYHFIEQK</sequence>
<protein>
    <submittedName>
        <fullName evidence="2">Iron-sulfur cluster biosynthesis protein</fullName>
    </submittedName>
</protein>
<dbReference type="Proteomes" id="UP000638836">
    <property type="component" value="Unassembled WGS sequence"/>
</dbReference>
<name>A0ABR7TBW5_9LACT</name>
<organism evidence="2 3">
    <name type="scientific">Carnobacterium inhibens</name>
    <dbReference type="NCBI Taxonomy" id="147709"/>
    <lineage>
        <taxon>Bacteria</taxon>
        <taxon>Bacillati</taxon>
        <taxon>Bacillota</taxon>
        <taxon>Bacilli</taxon>
        <taxon>Lactobacillales</taxon>
        <taxon>Carnobacteriaceae</taxon>
        <taxon>Carnobacterium</taxon>
    </lineage>
</organism>
<keyword evidence="3" id="KW-1185">Reference proteome</keyword>
<evidence type="ECO:0000256" key="1">
    <source>
        <dbReference type="ARBA" id="ARBA00006718"/>
    </source>
</evidence>
<reference evidence="2 3" key="1">
    <citation type="journal article" date="2020" name="Microorganisms">
        <title>New Insight into Antimicrobial Compounds from Food and Marine-Sourced Carnobacterium Species through Phenotype and Genome Analyses.</title>
        <authorList>
            <person name="Begrem S."/>
            <person name="Ivaniuk F."/>
            <person name="Gigout-Chevalier F."/>
            <person name="Kolypczuk L."/>
            <person name="Bonnetot S."/>
            <person name="Leroi F."/>
            <person name="Grovel O."/>
            <person name="Delbarre-Ladrat C."/>
            <person name="Passerini D."/>
        </authorList>
    </citation>
    <scope>NUCLEOTIDE SEQUENCE [LARGE SCALE GENOMIC DNA]</scope>
    <source>
        <strain evidence="2 3">MIP2551</strain>
    </source>
</reference>
<evidence type="ECO:0000313" key="2">
    <source>
        <dbReference type="EMBL" id="MBC9825023.1"/>
    </source>
</evidence>
<dbReference type="RefSeq" id="WP_034538573.1">
    <property type="nucleotide sequence ID" value="NZ_JAMAYM010000002.1"/>
</dbReference>
<dbReference type="InterPro" id="IPR035903">
    <property type="entry name" value="HesB-like_dom_sf"/>
</dbReference>
<gene>
    <name evidence="2" type="ORF">GLO26_04155</name>
</gene>
<dbReference type="SUPFAM" id="SSF89360">
    <property type="entry name" value="HesB-like domain"/>
    <property type="match status" value="1"/>
</dbReference>
<comment type="similarity">
    <text evidence="1">Belongs to the HesB/IscA family.</text>
</comment>
<dbReference type="PIRSF" id="PIRSF034852">
    <property type="entry name" value="UCP034852"/>
    <property type="match status" value="1"/>
</dbReference>
<proteinExistence type="inferred from homology"/>
<dbReference type="EMBL" id="WNJQ01000003">
    <property type="protein sequence ID" value="MBC9825023.1"/>
    <property type="molecule type" value="Genomic_DNA"/>
</dbReference>
<accession>A0ABR7TBW5</accession>
<comment type="caution">
    <text evidence="2">The sequence shown here is derived from an EMBL/GenBank/DDBJ whole genome shotgun (WGS) entry which is preliminary data.</text>
</comment>
<dbReference type="InterPro" id="IPR008326">
    <property type="entry name" value="PdhI-like"/>
</dbReference>
<evidence type="ECO:0000313" key="3">
    <source>
        <dbReference type="Proteomes" id="UP000638836"/>
    </source>
</evidence>